<dbReference type="EMBL" id="JAQQWN010000004">
    <property type="protein sequence ID" value="KAK8090413.1"/>
    <property type="molecule type" value="Genomic_DNA"/>
</dbReference>
<proteinExistence type="predicted"/>
<dbReference type="GeneID" id="92042749"/>
<gene>
    <name evidence="1" type="ORF">PG997_005374</name>
</gene>
<keyword evidence="2" id="KW-1185">Reference proteome</keyword>
<sequence length="99" mass="10481">MSLTPLIHRPQAAYAADAPPICSQSGEEEEAAPSNLGVGYWAPLANTCDGQECSQGTDKILKIPELRLLGAAIVVDMARRETAEEGLVTFNVGCYEGAM</sequence>
<organism evidence="1 2">
    <name type="scientific">Apiospora hydei</name>
    <dbReference type="NCBI Taxonomy" id="1337664"/>
    <lineage>
        <taxon>Eukaryota</taxon>
        <taxon>Fungi</taxon>
        <taxon>Dikarya</taxon>
        <taxon>Ascomycota</taxon>
        <taxon>Pezizomycotina</taxon>
        <taxon>Sordariomycetes</taxon>
        <taxon>Xylariomycetidae</taxon>
        <taxon>Amphisphaeriales</taxon>
        <taxon>Apiosporaceae</taxon>
        <taxon>Apiospora</taxon>
    </lineage>
</organism>
<accession>A0ABR1X4R6</accession>
<reference evidence="1 2" key="1">
    <citation type="submission" date="2023-01" db="EMBL/GenBank/DDBJ databases">
        <title>Analysis of 21 Apiospora genomes using comparative genomics revels a genus with tremendous synthesis potential of carbohydrate active enzymes and secondary metabolites.</title>
        <authorList>
            <person name="Sorensen T."/>
        </authorList>
    </citation>
    <scope>NUCLEOTIDE SEQUENCE [LARGE SCALE GENOMIC DNA]</scope>
    <source>
        <strain evidence="1 2">CBS 114990</strain>
    </source>
</reference>
<evidence type="ECO:0000313" key="2">
    <source>
        <dbReference type="Proteomes" id="UP001433268"/>
    </source>
</evidence>
<dbReference type="Proteomes" id="UP001433268">
    <property type="component" value="Unassembled WGS sequence"/>
</dbReference>
<protein>
    <submittedName>
        <fullName evidence="1">Uncharacterized protein</fullName>
    </submittedName>
</protein>
<name>A0ABR1X4R6_9PEZI</name>
<comment type="caution">
    <text evidence="1">The sequence shown here is derived from an EMBL/GenBank/DDBJ whole genome shotgun (WGS) entry which is preliminary data.</text>
</comment>
<evidence type="ECO:0000313" key="1">
    <source>
        <dbReference type="EMBL" id="KAK8090413.1"/>
    </source>
</evidence>
<dbReference type="RefSeq" id="XP_066673307.1">
    <property type="nucleotide sequence ID" value="XM_066809689.1"/>
</dbReference>